<sequence>MLPFTPAFAATDDETETYPAEAIGEGSLSKGYGPSRWAEDWRRYRDPASRDDPLDRLKFLPLDGDGDIYLSLSGELRLRMNRTGNLNLRNAGDQRQDMIRVMGAADLHVGPHLRFYGELAHAGISGHNIGTPAGSMRNDLVVLQSFAEARGQLGNVDIGLRYGRQEFMDGSSLLTAQRDNNGIRYALNGVRAWARTGVVRIDAFDLKPTRLGTGGTGDDSVDHGQRFSGFTAGLRIPARALGGSRLYLDPFFWRLLSTSITRGDTSAREERRFTGARLWGEAGRWAIDWTVNHQSGRFDGRRIDAWQVFLAQSYKLQGLPLSPRVGFHADHASGGGSYTSGKLTAATTPHGNNVYFSYQLALTPTNLRTVAPNLSLAPLPGVRALLEYQFAWRPDTRDAVYRANRSAYAGTEQVGGHKIGESLRAQVVWSVTPRVSITGRYEHLDAGPVLTRAGFGNSDFFAAWLNLRF</sequence>
<evidence type="ECO:0000259" key="1">
    <source>
        <dbReference type="Pfam" id="PF13372"/>
    </source>
</evidence>
<name>A0A2W5NJ08_9SPHN</name>
<feature type="domain" description="Alginate export" evidence="1">
    <location>
        <begin position="69"/>
        <end position="454"/>
    </location>
</feature>
<reference evidence="2 3" key="1">
    <citation type="submission" date="2017-08" db="EMBL/GenBank/DDBJ databases">
        <title>Infants hospitalized years apart are colonized by the same room-sourced microbial strains.</title>
        <authorList>
            <person name="Brooks B."/>
            <person name="Olm M.R."/>
            <person name="Firek B.A."/>
            <person name="Baker R."/>
            <person name="Thomas B.C."/>
            <person name="Morowitz M.J."/>
            <person name="Banfield J.F."/>
        </authorList>
    </citation>
    <scope>NUCLEOTIDE SEQUENCE [LARGE SCALE GENOMIC DNA]</scope>
    <source>
        <strain evidence="2">S2_005_002_R2_33</strain>
    </source>
</reference>
<dbReference type="EMBL" id="QFPX01000015">
    <property type="protein sequence ID" value="PZQ53451.1"/>
    <property type="molecule type" value="Genomic_DNA"/>
</dbReference>
<organism evidence="2 3">
    <name type="scientific">Novosphingobium pentaromativorans</name>
    <dbReference type="NCBI Taxonomy" id="205844"/>
    <lineage>
        <taxon>Bacteria</taxon>
        <taxon>Pseudomonadati</taxon>
        <taxon>Pseudomonadota</taxon>
        <taxon>Alphaproteobacteria</taxon>
        <taxon>Sphingomonadales</taxon>
        <taxon>Sphingomonadaceae</taxon>
        <taxon>Novosphingobium</taxon>
    </lineage>
</organism>
<proteinExistence type="predicted"/>
<protein>
    <recommendedName>
        <fullName evidence="1">Alginate export domain-containing protein</fullName>
    </recommendedName>
</protein>
<dbReference type="Proteomes" id="UP000249082">
    <property type="component" value="Unassembled WGS sequence"/>
</dbReference>
<gene>
    <name evidence="2" type="ORF">DI555_16345</name>
</gene>
<evidence type="ECO:0000313" key="3">
    <source>
        <dbReference type="Proteomes" id="UP000249082"/>
    </source>
</evidence>
<evidence type="ECO:0000313" key="2">
    <source>
        <dbReference type="EMBL" id="PZQ53451.1"/>
    </source>
</evidence>
<dbReference type="InterPro" id="IPR025388">
    <property type="entry name" value="Alginate_export_dom"/>
</dbReference>
<accession>A0A2W5NJ08</accession>
<dbReference type="AlphaFoldDB" id="A0A2W5NJ08"/>
<dbReference type="Pfam" id="PF13372">
    <property type="entry name" value="Alginate_exp"/>
    <property type="match status" value="1"/>
</dbReference>
<comment type="caution">
    <text evidence="2">The sequence shown here is derived from an EMBL/GenBank/DDBJ whole genome shotgun (WGS) entry which is preliminary data.</text>
</comment>